<evidence type="ECO:0000313" key="12">
    <source>
        <dbReference type="Proteomes" id="UP000064525"/>
    </source>
</evidence>
<dbReference type="PANTHER" id="PTHR30269:SF0">
    <property type="entry name" value="MEMBRANE TRANSPORTER PROTEIN YFCA-RELATED"/>
    <property type="match status" value="1"/>
</dbReference>
<dbReference type="OrthoDB" id="554695at2"/>
<dbReference type="Pfam" id="PF01925">
    <property type="entry name" value="TauE"/>
    <property type="match status" value="1"/>
</dbReference>
<dbReference type="AlphaFoldDB" id="A0A099UDJ2"/>
<dbReference type="InterPro" id="IPR002781">
    <property type="entry name" value="TM_pro_TauE-like"/>
</dbReference>
<evidence type="ECO:0000256" key="2">
    <source>
        <dbReference type="ARBA" id="ARBA00009142"/>
    </source>
</evidence>
<feature type="transmembrane region" description="Helical" evidence="8">
    <location>
        <begin position="228"/>
        <end position="250"/>
    </location>
</feature>
<organism evidence="9 12">
    <name type="scientific">Helicobacter typhlonius</name>
    <dbReference type="NCBI Taxonomy" id="76936"/>
    <lineage>
        <taxon>Bacteria</taxon>
        <taxon>Pseudomonadati</taxon>
        <taxon>Campylobacterota</taxon>
        <taxon>Epsilonproteobacteria</taxon>
        <taxon>Campylobacterales</taxon>
        <taxon>Helicobacteraceae</taxon>
        <taxon>Helicobacter</taxon>
    </lineage>
</organism>
<proteinExistence type="inferred from homology"/>
<evidence type="ECO:0000256" key="6">
    <source>
        <dbReference type="ARBA" id="ARBA00022989"/>
    </source>
</evidence>
<feature type="transmembrane region" description="Helical" evidence="8">
    <location>
        <begin position="162"/>
        <end position="181"/>
    </location>
</feature>
<dbReference type="Proteomes" id="UP000064525">
    <property type="component" value="Chromosome I"/>
</dbReference>
<dbReference type="Proteomes" id="UP000029925">
    <property type="component" value="Unassembled WGS sequence"/>
</dbReference>
<dbReference type="GO" id="GO:0005886">
    <property type="term" value="C:plasma membrane"/>
    <property type="evidence" value="ECO:0007669"/>
    <property type="project" value="UniProtKB-SubCell"/>
</dbReference>
<evidence type="ECO:0000256" key="4">
    <source>
        <dbReference type="ARBA" id="ARBA00022475"/>
    </source>
</evidence>
<evidence type="ECO:0000256" key="1">
    <source>
        <dbReference type="ARBA" id="ARBA00004651"/>
    </source>
</evidence>
<keyword evidence="6 8" id="KW-1133">Transmembrane helix</keyword>
<dbReference type="PATRIC" id="fig|76936.10.peg.1257"/>
<feature type="transmembrane region" description="Helical" evidence="8">
    <location>
        <begin position="78"/>
        <end position="97"/>
    </location>
</feature>
<sequence>MELDISLYALGALVLVAFVAGCIDAIAGGGGMITIPALLMAGIPPLEALGTNKLQSSFGSFGASVHFYKRGHIELKKYFPFVIVVFCASMLGSLCVQSFEVDFLRKCIPFLLILFAFYFLFSPKITQDSQNIVLIGVFPLAFILGAIGFYDGFFGPGTGSFFMLALITLGGFNLLCSLAHAKLFNFATNLASVIIFALGGKILWIVGLCMALGQFVGANVGSHLAIGYGVRIIKPLVVIVSLCASANLLYKEYF</sequence>
<dbReference type="RefSeq" id="WP_034326085.1">
    <property type="nucleotide sequence ID" value="NZ_CAJTQN010000003.1"/>
</dbReference>
<accession>A0A099UDJ2</accession>
<keyword evidence="5 8" id="KW-0812">Transmembrane</keyword>
<reference evidence="12" key="2">
    <citation type="submission" date="2015-11" db="EMBL/GenBank/DDBJ databases">
        <authorList>
            <person name="Anvar S.Y."/>
        </authorList>
    </citation>
    <scope>NUCLEOTIDE SEQUENCE [LARGE SCALE GENOMIC DNA]</scope>
</reference>
<evidence type="ECO:0000256" key="3">
    <source>
        <dbReference type="ARBA" id="ARBA00022448"/>
    </source>
</evidence>
<evidence type="ECO:0000256" key="7">
    <source>
        <dbReference type="ARBA" id="ARBA00023136"/>
    </source>
</evidence>
<dbReference type="EMBL" id="JRPF02000004">
    <property type="protein sequence ID" value="TLD78583.1"/>
    <property type="molecule type" value="Genomic_DNA"/>
</dbReference>
<protein>
    <recommendedName>
        <fullName evidence="8">Probable membrane transporter protein</fullName>
    </recommendedName>
</protein>
<dbReference type="InterPro" id="IPR052017">
    <property type="entry name" value="TSUP"/>
</dbReference>
<evidence type="ECO:0000313" key="11">
    <source>
        <dbReference type="Proteomes" id="UP000029925"/>
    </source>
</evidence>
<feature type="transmembrane region" description="Helical" evidence="8">
    <location>
        <begin position="193"/>
        <end position="216"/>
    </location>
</feature>
<dbReference type="PANTHER" id="PTHR30269">
    <property type="entry name" value="TRANSMEMBRANE PROTEIN YFCA"/>
    <property type="match status" value="1"/>
</dbReference>
<keyword evidence="3" id="KW-0813">Transport</keyword>
<keyword evidence="7 8" id="KW-0472">Membrane</keyword>
<reference evidence="10 11" key="1">
    <citation type="journal article" date="2014" name="Genome Announc.">
        <title>Draft genome sequences of eight enterohepatic helicobacter species isolated from both laboratory and wild rodents.</title>
        <authorList>
            <person name="Sheh A."/>
            <person name="Shen Z."/>
            <person name="Fox J.G."/>
        </authorList>
    </citation>
    <scope>NUCLEOTIDE SEQUENCE [LARGE SCALE GENOMIC DNA]</scope>
    <source>
        <strain evidence="10 11">MIT 98-6810</strain>
    </source>
</reference>
<keyword evidence="11" id="KW-1185">Reference proteome</keyword>
<feature type="transmembrane region" description="Helical" evidence="8">
    <location>
        <begin position="103"/>
        <end position="120"/>
    </location>
</feature>
<name>A0A099UDJ2_9HELI</name>
<feature type="transmembrane region" description="Helical" evidence="8">
    <location>
        <begin position="132"/>
        <end position="150"/>
    </location>
</feature>
<evidence type="ECO:0000256" key="5">
    <source>
        <dbReference type="ARBA" id="ARBA00022692"/>
    </source>
</evidence>
<dbReference type="GeneID" id="78151482"/>
<dbReference type="STRING" id="76936.BN2458_PEG1287"/>
<evidence type="ECO:0000313" key="9">
    <source>
        <dbReference type="EMBL" id="CUU40172.1"/>
    </source>
</evidence>
<reference evidence="9" key="3">
    <citation type="submission" date="2015-11" db="EMBL/GenBank/DDBJ databases">
        <authorList>
            <person name="Zhang Y."/>
            <person name="Guo Z."/>
        </authorList>
    </citation>
    <scope>NUCLEOTIDE SEQUENCE</scope>
    <source>
        <strain evidence="9">1</strain>
    </source>
</reference>
<gene>
    <name evidence="9" type="ORF">BN2458_PEG1287</name>
    <name evidence="10" type="ORF">LS75_004500</name>
</gene>
<comment type="subcellular location">
    <subcellularLocation>
        <location evidence="1 8">Cell membrane</location>
        <topology evidence="1 8">Multi-pass membrane protein</topology>
    </subcellularLocation>
</comment>
<evidence type="ECO:0000313" key="10">
    <source>
        <dbReference type="EMBL" id="TLD78583.1"/>
    </source>
</evidence>
<evidence type="ECO:0000256" key="8">
    <source>
        <dbReference type="RuleBase" id="RU363041"/>
    </source>
</evidence>
<feature type="transmembrane region" description="Helical" evidence="8">
    <location>
        <begin position="6"/>
        <end position="27"/>
    </location>
</feature>
<dbReference type="KEGG" id="hty:BN2458_PEG1287"/>
<comment type="similarity">
    <text evidence="2 8">Belongs to the 4-toluene sulfonate uptake permease (TSUP) (TC 2.A.102) family.</text>
</comment>
<keyword evidence="4 8" id="KW-1003">Cell membrane</keyword>
<dbReference type="EMBL" id="LN907858">
    <property type="protein sequence ID" value="CUU40172.1"/>
    <property type="molecule type" value="Genomic_DNA"/>
</dbReference>